<organism evidence="7 8">
    <name type="scientific">Alicyclobacillus cellulosilyticus</name>
    <dbReference type="NCBI Taxonomy" id="1003997"/>
    <lineage>
        <taxon>Bacteria</taxon>
        <taxon>Bacillati</taxon>
        <taxon>Bacillota</taxon>
        <taxon>Bacilli</taxon>
        <taxon>Bacillales</taxon>
        <taxon>Alicyclobacillaceae</taxon>
        <taxon>Alicyclobacillus</taxon>
    </lineage>
</organism>
<dbReference type="Gene3D" id="1.20.140.160">
    <property type="match status" value="1"/>
</dbReference>
<sequence length="155" mass="17936">MWKAMHDYDPDQGVPFSAYAQMRVRGAMFDELRKSDPLTRAQRLALKQQAHEAYRTQWVSLEADERTEWIIDDHTISPEEAAVRADEIAELNRAIAKLTRQEQLVLALVFNEGLTLAETADVLELSRSRVSTIYHNAIKSLRGSLMRKRQNNKRR</sequence>
<keyword evidence="2" id="KW-0731">Sigma factor</keyword>
<evidence type="ECO:0000256" key="2">
    <source>
        <dbReference type="ARBA" id="ARBA00023082"/>
    </source>
</evidence>
<dbReference type="GO" id="GO:0006352">
    <property type="term" value="P:DNA-templated transcription initiation"/>
    <property type="evidence" value="ECO:0007669"/>
    <property type="project" value="InterPro"/>
</dbReference>
<dbReference type="Pfam" id="PF04542">
    <property type="entry name" value="Sigma70_r2"/>
    <property type="match status" value="1"/>
</dbReference>
<keyword evidence="3" id="KW-0238">DNA-binding</keyword>
<protein>
    <recommendedName>
        <fullName evidence="9">RNA polymerase sigma factor (Sigma-70 family)</fullName>
    </recommendedName>
</protein>
<dbReference type="PANTHER" id="PTHR30385">
    <property type="entry name" value="SIGMA FACTOR F FLAGELLAR"/>
    <property type="match status" value="1"/>
</dbReference>
<dbReference type="EMBL" id="BMOY01000037">
    <property type="protein sequence ID" value="GGJ11425.1"/>
    <property type="molecule type" value="Genomic_DNA"/>
</dbReference>
<evidence type="ECO:0000256" key="1">
    <source>
        <dbReference type="ARBA" id="ARBA00023015"/>
    </source>
</evidence>
<evidence type="ECO:0000259" key="5">
    <source>
        <dbReference type="Pfam" id="PF04542"/>
    </source>
</evidence>
<dbReference type="NCBIfam" id="TIGR02937">
    <property type="entry name" value="sigma70-ECF"/>
    <property type="match status" value="1"/>
</dbReference>
<accession>A0A917NM85</accession>
<evidence type="ECO:0000313" key="7">
    <source>
        <dbReference type="EMBL" id="GGJ11425.1"/>
    </source>
</evidence>
<dbReference type="InterPro" id="IPR014284">
    <property type="entry name" value="RNA_pol_sigma-70_dom"/>
</dbReference>
<dbReference type="SUPFAM" id="SSF88946">
    <property type="entry name" value="Sigma2 domain of RNA polymerase sigma factors"/>
    <property type="match status" value="1"/>
</dbReference>
<dbReference type="InterPro" id="IPR007630">
    <property type="entry name" value="RNA_pol_sigma70_r4"/>
</dbReference>
<dbReference type="InterPro" id="IPR013324">
    <property type="entry name" value="RNA_pol_sigma_r3/r4-like"/>
</dbReference>
<dbReference type="InterPro" id="IPR007627">
    <property type="entry name" value="RNA_pol_sigma70_r2"/>
</dbReference>
<evidence type="ECO:0000256" key="4">
    <source>
        <dbReference type="ARBA" id="ARBA00023163"/>
    </source>
</evidence>
<evidence type="ECO:0000259" key="6">
    <source>
        <dbReference type="Pfam" id="PF04545"/>
    </source>
</evidence>
<reference evidence="7" key="1">
    <citation type="journal article" date="2014" name="Int. J. Syst. Evol. Microbiol.">
        <title>Complete genome sequence of Corynebacterium casei LMG S-19264T (=DSM 44701T), isolated from a smear-ripened cheese.</title>
        <authorList>
            <consortium name="US DOE Joint Genome Institute (JGI-PGF)"/>
            <person name="Walter F."/>
            <person name="Albersmeier A."/>
            <person name="Kalinowski J."/>
            <person name="Ruckert C."/>
        </authorList>
    </citation>
    <scope>NUCLEOTIDE SEQUENCE</scope>
    <source>
        <strain evidence="7">JCM 18487</strain>
    </source>
</reference>
<dbReference type="Pfam" id="PF04545">
    <property type="entry name" value="Sigma70_r4"/>
    <property type="match status" value="1"/>
</dbReference>
<evidence type="ECO:0000313" key="8">
    <source>
        <dbReference type="Proteomes" id="UP000637695"/>
    </source>
</evidence>
<comment type="caution">
    <text evidence="7">The sequence shown here is derived from an EMBL/GenBank/DDBJ whole genome shotgun (WGS) entry which is preliminary data.</text>
</comment>
<dbReference type="PANTHER" id="PTHR30385:SF7">
    <property type="entry name" value="RNA POLYMERASE SIGMA FACTOR FLIA"/>
    <property type="match status" value="1"/>
</dbReference>
<keyword evidence="8" id="KW-1185">Reference proteome</keyword>
<evidence type="ECO:0000256" key="3">
    <source>
        <dbReference type="ARBA" id="ARBA00023125"/>
    </source>
</evidence>
<evidence type="ECO:0008006" key="9">
    <source>
        <dbReference type="Google" id="ProtNLM"/>
    </source>
</evidence>
<dbReference type="AlphaFoldDB" id="A0A917NM85"/>
<gene>
    <name evidence="7" type="ORF">GCM10010885_20890</name>
</gene>
<dbReference type="Gene3D" id="1.10.1740.10">
    <property type="match status" value="1"/>
</dbReference>
<proteinExistence type="predicted"/>
<dbReference type="SUPFAM" id="SSF88659">
    <property type="entry name" value="Sigma3 and sigma4 domains of RNA polymerase sigma factors"/>
    <property type="match status" value="1"/>
</dbReference>
<keyword evidence="4" id="KW-0804">Transcription</keyword>
<dbReference type="Proteomes" id="UP000637695">
    <property type="component" value="Unassembled WGS sequence"/>
</dbReference>
<feature type="domain" description="RNA polymerase sigma-70 region 4" evidence="6">
    <location>
        <begin position="94"/>
        <end position="142"/>
    </location>
</feature>
<dbReference type="GO" id="GO:0003677">
    <property type="term" value="F:DNA binding"/>
    <property type="evidence" value="ECO:0007669"/>
    <property type="project" value="UniProtKB-KW"/>
</dbReference>
<name>A0A917NM85_9BACL</name>
<dbReference type="InterPro" id="IPR013325">
    <property type="entry name" value="RNA_pol_sigma_r2"/>
</dbReference>
<feature type="domain" description="RNA polymerase sigma-70 region 2" evidence="5">
    <location>
        <begin position="1"/>
        <end position="35"/>
    </location>
</feature>
<dbReference type="GO" id="GO:0016987">
    <property type="term" value="F:sigma factor activity"/>
    <property type="evidence" value="ECO:0007669"/>
    <property type="project" value="UniProtKB-KW"/>
</dbReference>
<keyword evidence="1" id="KW-0805">Transcription regulation</keyword>
<dbReference type="CDD" id="cd06171">
    <property type="entry name" value="Sigma70_r4"/>
    <property type="match status" value="1"/>
</dbReference>
<reference evidence="7" key="2">
    <citation type="submission" date="2020-09" db="EMBL/GenBank/DDBJ databases">
        <authorList>
            <person name="Sun Q."/>
            <person name="Ohkuma M."/>
        </authorList>
    </citation>
    <scope>NUCLEOTIDE SEQUENCE</scope>
    <source>
        <strain evidence="7">JCM 18487</strain>
    </source>
</reference>